<feature type="compositionally biased region" description="Basic and acidic residues" evidence="1">
    <location>
        <begin position="461"/>
        <end position="472"/>
    </location>
</feature>
<gene>
    <name evidence="2" type="ORF">D9613_002482</name>
</gene>
<name>A0A8H4QPH2_9AGAR</name>
<comment type="caution">
    <text evidence="2">The sequence shown here is derived from an EMBL/GenBank/DDBJ whole genome shotgun (WGS) entry which is preliminary data.</text>
</comment>
<feature type="region of interest" description="Disordered" evidence="1">
    <location>
        <begin position="461"/>
        <end position="529"/>
    </location>
</feature>
<evidence type="ECO:0000256" key="1">
    <source>
        <dbReference type="SAM" id="MobiDB-lite"/>
    </source>
</evidence>
<feature type="compositionally biased region" description="Acidic residues" evidence="1">
    <location>
        <begin position="495"/>
        <end position="504"/>
    </location>
</feature>
<accession>A0A8H4QPH2</accession>
<keyword evidence="3" id="KW-1185">Reference proteome</keyword>
<dbReference type="AlphaFoldDB" id="A0A8H4QPH2"/>
<proteinExistence type="predicted"/>
<evidence type="ECO:0000313" key="3">
    <source>
        <dbReference type="Proteomes" id="UP000521872"/>
    </source>
</evidence>
<dbReference type="EMBL" id="JAACJL010000044">
    <property type="protein sequence ID" value="KAF4614975.1"/>
    <property type="molecule type" value="Genomic_DNA"/>
</dbReference>
<feature type="compositionally biased region" description="Basic and acidic residues" evidence="1">
    <location>
        <begin position="505"/>
        <end position="516"/>
    </location>
</feature>
<dbReference type="Proteomes" id="UP000521872">
    <property type="component" value="Unassembled WGS sequence"/>
</dbReference>
<organism evidence="2 3">
    <name type="scientific">Agrocybe pediades</name>
    <dbReference type="NCBI Taxonomy" id="84607"/>
    <lineage>
        <taxon>Eukaryota</taxon>
        <taxon>Fungi</taxon>
        <taxon>Dikarya</taxon>
        <taxon>Basidiomycota</taxon>
        <taxon>Agaricomycotina</taxon>
        <taxon>Agaricomycetes</taxon>
        <taxon>Agaricomycetidae</taxon>
        <taxon>Agaricales</taxon>
        <taxon>Agaricineae</taxon>
        <taxon>Strophariaceae</taxon>
        <taxon>Agrocybe</taxon>
    </lineage>
</organism>
<sequence>MDINLLLHGARVPPAKRRGYMDVWDHIASLVPKQTQHALSLVNKKFADVMRKHIFKELTLQVEREAYKSDDDVLMYRRYNLRQRHTIQRLIGISMANFAPLVLSYKVTGASTIRHFVQRWVGPFETLNEDGLDIGGDHPNLILAQYYSAVIPVFFATLGQYTGLQTLWLEHVELGISTQPAFASLKNLANLILRNVLFLAPFNPSVKYALRLLELSDIKVPDDWEGPEPLASHFCTPFRLQILLLEKLYNPFITSLGVINAIGQNDESFFELSILEVTLQKAHVPSFFTLLSRFFQLVSLRIRTAPRDGKIVKRPGRRIEVDGEDNDEGGKEATEEWEENVPIHIAAYACLTLNHFSGPLKMAKMIVPGRPINSLQIQDDGYAGICRSFGEIKELLDNLSNEHMRILIYDGCQTGQALRLLQYVSKRFQGLKTLRILVFDYPNDVLPSCEEYCDQRRRTLRGESYKEESRSNEDEDGAEEASQNEGRDEGRDREEDGGENQDDNIEGRLGEGEVDSKVNTPRSPFRLPNTGELNIEDHYREGYLVCDTFLPPETPKLTKNCSHAQRLLAEVATGMIRLPETLESLEIVESQMFKRQTYSRAHIDALMAEIERNSLHNKLRVVRIGMDNALDCYWKDGDGGWQREDIVKPSGSYVDCLHAFL</sequence>
<reference evidence="2 3" key="1">
    <citation type="submission" date="2019-12" db="EMBL/GenBank/DDBJ databases">
        <authorList>
            <person name="Floudas D."/>
            <person name="Bentzer J."/>
            <person name="Ahren D."/>
            <person name="Johansson T."/>
            <person name="Persson P."/>
            <person name="Tunlid A."/>
        </authorList>
    </citation>
    <scope>NUCLEOTIDE SEQUENCE [LARGE SCALE GENOMIC DNA]</scope>
    <source>
        <strain evidence="2 3">CBS 102.39</strain>
    </source>
</reference>
<feature type="compositionally biased region" description="Basic and acidic residues" evidence="1">
    <location>
        <begin position="485"/>
        <end position="494"/>
    </location>
</feature>
<dbReference type="SUPFAM" id="SSF52047">
    <property type="entry name" value="RNI-like"/>
    <property type="match status" value="1"/>
</dbReference>
<evidence type="ECO:0000313" key="2">
    <source>
        <dbReference type="EMBL" id="KAF4614975.1"/>
    </source>
</evidence>
<protein>
    <submittedName>
        <fullName evidence="2">Uncharacterized protein</fullName>
    </submittedName>
</protein>